<evidence type="ECO:0000313" key="1">
    <source>
        <dbReference type="EMBL" id="ACR79739.1"/>
    </source>
</evidence>
<reference evidence="1 2" key="2">
    <citation type="journal article" date="2011" name="J. Bacteriol.">
        <title>Genome Sequence of Kosmotoga olearia Strain TBF 19.5.1, a Thermophilic Bacterium with a Wide Growth Temperature Range, Isolated from the Troll B Oil Platform in the North Sea.</title>
        <authorList>
            <person name="Swithers K.S."/>
            <person name="Dipippo J.L."/>
            <person name="Bruce D.C."/>
            <person name="Detter C."/>
            <person name="Tapia R."/>
            <person name="Han S."/>
            <person name="Goodwin L.A."/>
            <person name="Han J."/>
            <person name="Woyke T."/>
            <person name="Pitluck S."/>
            <person name="Pennacchio L."/>
            <person name="Nolan M."/>
            <person name="Mikhailova N."/>
            <person name="Land M.L."/>
            <person name="Nesbo C.L."/>
            <person name="Gogarten J.P."/>
            <person name="Noll K.M."/>
        </authorList>
    </citation>
    <scope>NUCLEOTIDE SEQUENCE [LARGE SCALE GENOMIC DNA]</scope>
    <source>
        <strain evidence="2">ATCC BAA-1733 / DSM 21960 / TBF 19.5.1</strain>
    </source>
</reference>
<proteinExistence type="predicted"/>
<dbReference type="HOGENOM" id="CLU_033888_0_0_0"/>
<keyword evidence="2" id="KW-1185">Reference proteome</keyword>
<evidence type="ECO:0000313" key="2">
    <source>
        <dbReference type="Proteomes" id="UP000002382"/>
    </source>
</evidence>
<dbReference type="OrthoDB" id="40941at2"/>
<dbReference type="Proteomes" id="UP000002382">
    <property type="component" value="Chromosome"/>
</dbReference>
<dbReference type="AlphaFoldDB" id="C5CHI4"/>
<name>C5CHI4_KOSOT</name>
<dbReference type="Gene3D" id="3.90.550.10">
    <property type="entry name" value="Spore Coat Polysaccharide Biosynthesis Protein SpsA, Chain A"/>
    <property type="match status" value="1"/>
</dbReference>
<dbReference type="RefSeq" id="WP_015868400.1">
    <property type="nucleotide sequence ID" value="NC_012785.1"/>
</dbReference>
<dbReference type="KEGG" id="kol:Kole_1033"/>
<dbReference type="EMBL" id="CP001634">
    <property type="protein sequence ID" value="ACR79739.1"/>
    <property type="molecule type" value="Genomic_DNA"/>
</dbReference>
<dbReference type="eggNOG" id="COG1216">
    <property type="taxonomic scope" value="Bacteria"/>
</dbReference>
<dbReference type="Pfam" id="PF13641">
    <property type="entry name" value="Glyco_tranf_2_3"/>
    <property type="match status" value="1"/>
</dbReference>
<accession>C5CHI4</accession>
<dbReference type="SUPFAM" id="SSF53448">
    <property type="entry name" value="Nucleotide-diphospho-sugar transferases"/>
    <property type="match status" value="1"/>
</dbReference>
<organism evidence="1 2">
    <name type="scientific">Kosmotoga olearia (strain ATCC BAA-1733 / DSM 21960 / TBF 19.5.1)</name>
    <dbReference type="NCBI Taxonomy" id="521045"/>
    <lineage>
        <taxon>Bacteria</taxon>
        <taxon>Thermotogati</taxon>
        <taxon>Thermotogota</taxon>
        <taxon>Thermotogae</taxon>
        <taxon>Kosmotogales</taxon>
        <taxon>Kosmotogaceae</taxon>
        <taxon>Kosmotoga</taxon>
    </lineage>
</organism>
<sequence length="385" mass="45097">MKACVVIPTYWGPIDGSEEIIFDHPTPLGTAGTLARLLDNLSEFEEIRCGSIPVRVVGVANKKCLRKEVEEYLRDYIKPFEERMDIKLCSYSWLEKLKQSNSLSDEIDQLIEPVGYAQIRNICLLAAIDTGAEAGIFLDDDEILIDEDYFDIALEGLLERGPDNGVIYGKAGYYVQNRPSFSRFWELKWWPKDKTFNETFNRLMTSDYRFSPTMVALGGNMVMTRELMLNVCFDPEIHRGEDMDYVLNARMLGYRFYFDKKLRIKHLPPDKKTPDWKKARKDILRFLYLREKYKDHLKETRVQKVAFQELEPYPGVFMKEDLDDRILEHSRMMALRYLAEGDKEAFAECMKNAAVPYTHSAGEKSTITQYLERLQLWHFIKYENE</sequence>
<reference evidence="1 2" key="1">
    <citation type="submission" date="2009-06" db="EMBL/GenBank/DDBJ databases">
        <title>Complete sequence of Thermotogales bacterium TBF 19.5.1.</title>
        <authorList>
            <consortium name="US DOE Joint Genome Institute"/>
            <person name="Lucas S."/>
            <person name="Copeland A."/>
            <person name="Lapidus A."/>
            <person name="Glavina del Rio T."/>
            <person name="Tice H."/>
            <person name="Bruce D."/>
            <person name="Goodwin L."/>
            <person name="Pitluck S."/>
            <person name="Chertkov O."/>
            <person name="Brettin T."/>
            <person name="Detter J.C."/>
            <person name="Han C."/>
            <person name="Schmutz J."/>
            <person name="Larimer F."/>
            <person name="Land M."/>
            <person name="Hauser L."/>
            <person name="Kyrpides N."/>
            <person name="Ovchinnikova G."/>
            <person name="Noll K."/>
        </authorList>
    </citation>
    <scope>NUCLEOTIDE SEQUENCE [LARGE SCALE GENOMIC DNA]</scope>
    <source>
        <strain evidence="2">ATCC BAA-1733 / DSM 21960 / TBF 19.5.1</strain>
    </source>
</reference>
<dbReference type="STRING" id="521045.Kole_1033"/>
<dbReference type="InterPro" id="IPR029044">
    <property type="entry name" value="Nucleotide-diphossugar_trans"/>
</dbReference>
<gene>
    <name evidence="1" type="ordered locus">Kole_1033</name>
</gene>
<protein>
    <submittedName>
        <fullName evidence="1">Uncharacterized protein</fullName>
    </submittedName>
</protein>